<feature type="region of interest" description="Disordered" evidence="1">
    <location>
        <begin position="1"/>
        <end position="29"/>
    </location>
</feature>
<dbReference type="EMBL" id="MVAG01000128">
    <property type="protein sequence ID" value="OVE55810.1"/>
    <property type="molecule type" value="Genomic_DNA"/>
</dbReference>
<evidence type="ECO:0000256" key="1">
    <source>
        <dbReference type="SAM" id="MobiDB-lite"/>
    </source>
</evidence>
<sequence>MKAAKPVEKDNKNHHSKSKKQKAKKPVVVPLPVAEVAPLQTQKPEESTALAGFATPNINKTNANGIIAPVHG</sequence>
<dbReference type="AlphaFoldDB" id="A0A202BWF7"/>
<gene>
    <name evidence="2" type="ORF">B0E34_16475</name>
</gene>
<reference evidence="3" key="1">
    <citation type="submission" date="2017-02" db="EMBL/GenBank/DDBJ databases">
        <authorList>
            <person name="Tetz G."/>
            <person name="Tetz V."/>
        </authorList>
    </citation>
    <scope>NUCLEOTIDE SEQUENCE [LARGE SCALE GENOMIC DNA]</scope>
    <source>
        <strain evidence="3">VT16-26</strain>
    </source>
</reference>
<keyword evidence="3" id="KW-1185">Reference proteome</keyword>
<proteinExistence type="predicted"/>
<protein>
    <submittedName>
        <fullName evidence="2">Uncharacterized protein</fullName>
    </submittedName>
</protein>
<accession>A0A202BWF7</accession>
<organism evidence="2 3">
    <name type="scientific">Chryseobacterium mucoviscidosis</name>
    <dbReference type="NCBI Taxonomy" id="1945581"/>
    <lineage>
        <taxon>Bacteria</taxon>
        <taxon>Pseudomonadati</taxon>
        <taxon>Bacteroidota</taxon>
        <taxon>Flavobacteriia</taxon>
        <taxon>Flavobacteriales</taxon>
        <taxon>Weeksellaceae</taxon>
        <taxon>Chryseobacterium group</taxon>
        <taxon>Chryseobacterium</taxon>
    </lineage>
</organism>
<name>A0A202BWF7_9FLAO</name>
<evidence type="ECO:0000313" key="3">
    <source>
        <dbReference type="Proteomes" id="UP000196355"/>
    </source>
</evidence>
<feature type="compositionally biased region" description="Basic and acidic residues" evidence="1">
    <location>
        <begin position="1"/>
        <end position="13"/>
    </location>
</feature>
<evidence type="ECO:0000313" key="2">
    <source>
        <dbReference type="EMBL" id="OVE55810.1"/>
    </source>
</evidence>
<dbReference type="Proteomes" id="UP000196355">
    <property type="component" value="Unassembled WGS sequence"/>
</dbReference>
<comment type="caution">
    <text evidence="2">The sequence shown here is derived from an EMBL/GenBank/DDBJ whole genome shotgun (WGS) entry which is preliminary data.</text>
</comment>
<feature type="compositionally biased region" description="Basic residues" evidence="1">
    <location>
        <begin position="14"/>
        <end position="25"/>
    </location>
</feature>
<dbReference type="RefSeq" id="WP_087711226.1">
    <property type="nucleotide sequence ID" value="NZ_MVAG01000128.1"/>
</dbReference>